<keyword evidence="2" id="KW-1185">Reference proteome</keyword>
<gene>
    <name evidence="1" type="ORF">K3G42_011434</name>
</gene>
<dbReference type="Proteomes" id="UP000827872">
    <property type="component" value="Linkage Group LG15"/>
</dbReference>
<accession>A0ACB8EVG1</accession>
<organism evidence="1 2">
    <name type="scientific">Sphaerodactylus townsendi</name>
    <dbReference type="NCBI Taxonomy" id="933632"/>
    <lineage>
        <taxon>Eukaryota</taxon>
        <taxon>Metazoa</taxon>
        <taxon>Chordata</taxon>
        <taxon>Craniata</taxon>
        <taxon>Vertebrata</taxon>
        <taxon>Euteleostomi</taxon>
        <taxon>Lepidosauria</taxon>
        <taxon>Squamata</taxon>
        <taxon>Bifurcata</taxon>
        <taxon>Gekkota</taxon>
        <taxon>Sphaerodactylidae</taxon>
        <taxon>Sphaerodactylus</taxon>
    </lineage>
</organism>
<comment type="caution">
    <text evidence="1">The sequence shown here is derived from an EMBL/GenBank/DDBJ whole genome shotgun (WGS) entry which is preliminary data.</text>
</comment>
<proteinExistence type="predicted"/>
<sequence length="107" mass="12221">MNLRDKTPIAVKGSKQNRPERTEHQFFPSESAAGISYLNNAAVPNRPRPPEESSAFPKLWTFLLGTWMAHTHSHQDEINIVLGAWISKSLYHRKQMQWRATVLLSPA</sequence>
<protein>
    <submittedName>
        <fullName evidence="1">Uncharacterized protein</fullName>
    </submittedName>
</protein>
<dbReference type="EMBL" id="CM037628">
    <property type="protein sequence ID" value="KAH7996847.1"/>
    <property type="molecule type" value="Genomic_DNA"/>
</dbReference>
<name>A0ACB8EVG1_9SAUR</name>
<reference evidence="1" key="1">
    <citation type="submission" date="2021-08" db="EMBL/GenBank/DDBJ databases">
        <title>The first chromosome-level gecko genome reveals the dynamic sex chromosomes of Neotropical dwarf geckos (Sphaerodactylidae: Sphaerodactylus).</title>
        <authorList>
            <person name="Pinto B.J."/>
            <person name="Keating S.E."/>
            <person name="Gamble T."/>
        </authorList>
    </citation>
    <scope>NUCLEOTIDE SEQUENCE</scope>
    <source>
        <strain evidence="1">TG3544</strain>
    </source>
</reference>
<evidence type="ECO:0000313" key="2">
    <source>
        <dbReference type="Proteomes" id="UP000827872"/>
    </source>
</evidence>
<evidence type="ECO:0000313" key="1">
    <source>
        <dbReference type="EMBL" id="KAH7996847.1"/>
    </source>
</evidence>